<evidence type="ECO:0000259" key="1">
    <source>
        <dbReference type="Pfam" id="PF05678"/>
    </source>
</evidence>
<organism evidence="2 3">
    <name type="scientific">Rhynchospora breviuscula</name>
    <dbReference type="NCBI Taxonomy" id="2022672"/>
    <lineage>
        <taxon>Eukaryota</taxon>
        <taxon>Viridiplantae</taxon>
        <taxon>Streptophyta</taxon>
        <taxon>Embryophyta</taxon>
        <taxon>Tracheophyta</taxon>
        <taxon>Spermatophyta</taxon>
        <taxon>Magnoliopsida</taxon>
        <taxon>Liliopsida</taxon>
        <taxon>Poales</taxon>
        <taxon>Cyperaceae</taxon>
        <taxon>Cyperoideae</taxon>
        <taxon>Rhynchosporeae</taxon>
        <taxon>Rhynchospora</taxon>
    </lineage>
</organism>
<dbReference type="Proteomes" id="UP001151287">
    <property type="component" value="Unassembled WGS sequence"/>
</dbReference>
<protein>
    <recommendedName>
        <fullName evidence="1">VQ domain-containing protein</fullName>
    </recommendedName>
</protein>
<evidence type="ECO:0000313" key="2">
    <source>
        <dbReference type="EMBL" id="KAJ1689253.1"/>
    </source>
</evidence>
<keyword evidence="3" id="KW-1185">Reference proteome</keyword>
<evidence type="ECO:0000313" key="3">
    <source>
        <dbReference type="Proteomes" id="UP001151287"/>
    </source>
</evidence>
<dbReference type="EMBL" id="JAMQYH010000004">
    <property type="protein sequence ID" value="KAJ1689253.1"/>
    <property type="molecule type" value="Genomic_DNA"/>
</dbReference>
<dbReference type="PANTHER" id="PTHR33179:SF9">
    <property type="entry name" value="OS01G0278000 PROTEIN"/>
    <property type="match status" value="1"/>
</dbReference>
<dbReference type="GO" id="GO:0006970">
    <property type="term" value="P:response to osmotic stress"/>
    <property type="evidence" value="ECO:0007669"/>
    <property type="project" value="TreeGrafter"/>
</dbReference>
<sequence length="195" mass="21282">MADSTSILDSLFPFHHSSFLARDNEALTKALQISISEPSTTINSPSSSISTSDSILNTIHWSDPIPPTEIRPVKEVLAPTGRVAKRKSRATKRSQTTYITADPSNFRQMVQQVTGIRFEPGLVDAPLMKPEPQRNMPVVMQQGCLLPTLDTSAHVLNQARQSGIAAPVRVERSNAGFGLEPGMSFPTLESWGMIV</sequence>
<proteinExistence type="predicted"/>
<reference evidence="2" key="1">
    <citation type="journal article" date="2022" name="Cell">
        <title>Repeat-based holocentromeres influence genome architecture and karyotype evolution.</title>
        <authorList>
            <person name="Hofstatter P.G."/>
            <person name="Thangavel G."/>
            <person name="Lux T."/>
            <person name="Neumann P."/>
            <person name="Vondrak T."/>
            <person name="Novak P."/>
            <person name="Zhang M."/>
            <person name="Costa L."/>
            <person name="Castellani M."/>
            <person name="Scott A."/>
            <person name="Toegelov H."/>
            <person name="Fuchs J."/>
            <person name="Mata-Sucre Y."/>
            <person name="Dias Y."/>
            <person name="Vanzela A.L.L."/>
            <person name="Huettel B."/>
            <person name="Almeida C.C.S."/>
            <person name="Simkova H."/>
            <person name="Souza G."/>
            <person name="Pedrosa-Harand A."/>
            <person name="Macas J."/>
            <person name="Mayer K.F.X."/>
            <person name="Houben A."/>
            <person name="Marques A."/>
        </authorList>
    </citation>
    <scope>NUCLEOTIDE SEQUENCE</scope>
    <source>
        <strain evidence="2">RhyBre1mFocal</strain>
    </source>
</reference>
<dbReference type="OrthoDB" id="780868at2759"/>
<dbReference type="PANTHER" id="PTHR33179">
    <property type="entry name" value="VQ MOTIF-CONTAINING PROTEIN"/>
    <property type="match status" value="1"/>
</dbReference>
<comment type="caution">
    <text evidence="2">The sequence shown here is derived from an EMBL/GenBank/DDBJ whole genome shotgun (WGS) entry which is preliminary data.</text>
</comment>
<accession>A0A9Q0C8K3</accession>
<name>A0A9Q0C8K3_9POAL</name>
<dbReference type="InterPro" id="IPR008889">
    <property type="entry name" value="VQ"/>
</dbReference>
<dbReference type="AlphaFoldDB" id="A0A9Q0C8K3"/>
<dbReference type="InterPro" id="IPR039609">
    <property type="entry name" value="VQ_15/22"/>
</dbReference>
<dbReference type="GO" id="GO:0005634">
    <property type="term" value="C:nucleus"/>
    <property type="evidence" value="ECO:0007669"/>
    <property type="project" value="TreeGrafter"/>
</dbReference>
<gene>
    <name evidence="2" type="ORF">LUZ63_013408</name>
</gene>
<dbReference type="GO" id="GO:0005516">
    <property type="term" value="F:calmodulin binding"/>
    <property type="evidence" value="ECO:0007669"/>
    <property type="project" value="TreeGrafter"/>
</dbReference>
<feature type="domain" description="VQ" evidence="1">
    <location>
        <begin position="93"/>
        <end position="116"/>
    </location>
</feature>
<dbReference type="Pfam" id="PF05678">
    <property type="entry name" value="VQ"/>
    <property type="match status" value="1"/>
</dbReference>